<evidence type="ECO:0000313" key="7">
    <source>
        <dbReference type="Proteomes" id="UP000694397"/>
    </source>
</evidence>
<gene>
    <name evidence="6" type="primary">nedd1</name>
</gene>
<feature type="compositionally biased region" description="Polar residues" evidence="4">
    <location>
        <begin position="329"/>
        <end position="352"/>
    </location>
</feature>
<dbReference type="Proteomes" id="UP000694397">
    <property type="component" value="Chromosome 2"/>
</dbReference>
<dbReference type="InterPro" id="IPR024977">
    <property type="entry name" value="Apc4-like_WD40_dom"/>
</dbReference>
<organism evidence="6 7">
    <name type="scientific">Scleropages formosus</name>
    <name type="common">Asian bonytongue</name>
    <name type="synonym">Osteoglossum formosum</name>
    <dbReference type="NCBI Taxonomy" id="113540"/>
    <lineage>
        <taxon>Eukaryota</taxon>
        <taxon>Metazoa</taxon>
        <taxon>Chordata</taxon>
        <taxon>Craniata</taxon>
        <taxon>Vertebrata</taxon>
        <taxon>Euteleostomi</taxon>
        <taxon>Actinopterygii</taxon>
        <taxon>Neopterygii</taxon>
        <taxon>Teleostei</taxon>
        <taxon>Osteoglossocephala</taxon>
        <taxon>Osteoglossomorpha</taxon>
        <taxon>Osteoglossiformes</taxon>
        <taxon>Osteoglossidae</taxon>
        <taxon>Scleropages</taxon>
    </lineage>
</organism>
<reference evidence="6 7" key="1">
    <citation type="submission" date="2019-04" db="EMBL/GenBank/DDBJ databases">
        <authorList>
            <consortium name="Wellcome Sanger Institute Data Sharing"/>
        </authorList>
    </citation>
    <scope>NUCLEOTIDE SEQUENCE [LARGE SCALE GENOMIC DNA]</scope>
</reference>
<feature type="region of interest" description="Disordered" evidence="4">
    <location>
        <begin position="306"/>
        <end position="369"/>
    </location>
</feature>
<feature type="domain" description="Anaphase-promoting complex subunit 4-like WD40" evidence="5">
    <location>
        <begin position="213"/>
        <end position="300"/>
    </location>
</feature>
<dbReference type="GeneTree" id="ENSGT00940000164439"/>
<dbReference type="GO" id="GO:0007020">
    <property type="term" value="P:microtubule nucleation"/>
    <property type="evidence" value="ECO:0007669"/>
    <property type="project" value="TreeGrafter"/>
</dbReference>
<evidence type="ECO:0000256" key="4">
    <source>
        <dbReference type="SAM" id="MobiDB-lite"/>
    </source>
</evidence>
<dbReference type="PROSITE" id="PS50082">
    <property type="entry name" value="WD_REPEATS_2"/>
    <property type="match status" value="1"/>
</dbReference>
<dbReference type="SUPFAM" id="SSF50978">
    <property type="entry name" value="WD40 repeat-like"/>
    <property type="match status" value="1"/>
</dbReference>
<dbReference type="CDD" id="cd00200">
    <property type="entry name" value="WD40"/>
    <property type="match status" value="1"/>
</dbReference>
<evidence type="ECO:0000259" key="5">
    <source>
        <dbReference type="Pfam" id="PF12894"/>
    </source>
</evidence>
<protein>
    <submittedName>
        <fullName evidence="6">NEDD1 gamma-tubulin ring complex targeting factor</fullName>
    </submittedName>
</protein>
<dbReference type="Gene3D" id="2.130.10.10">
    <property type="entry name" value="YVTN repeat-like/Quinoprotein amine dehydrogenase"/>
    <property type="match status" value="3"/>
</dbReference>
<dbReference type="GO" id="GO:0005813">
    <property type="term" value="C:centrosome"/>
    <property type="evidence" value="ECO:0007669"/>
    <property type="project" value="TreeGrafter"/>
</dbReference>
<dbReference type="GO" id="GO:0036064">
    <property type="term" value="C:ciliary basal body"/>
    <property type="evidence" value="ECO:0007669"/>
    <property type="project" value="TreeGrafter"/>
</dbReference>
<dbReference type="PROSITE" id="PS00678">
    <property type="entry name" value="WD_REPEATS_1"/>
    <property type="match status" value="1"/>
</dbReference>
<reference evidence="6" key="2">
    <citation type="submission" date="2025-08" db="UniProtKB">
        <authorList>
            <consortium name="Ensembl"/>
        </authorList>
    </citation>
    <scope>IDENTIFICATION</scope>
</reference>
<evidence type="ECO:0000313" key="6">
    <source>
        <dbReference type="Ensembl" id="ENSSFOP00015003500.2"/>
    </source>
</evidence>
<accession>A0A8C9QUS5</accession>
<keyword evidence="7" id="KW-1185">Reference proteome</keyword>
<dbReference type="GO" id="GO:0000922">
    <property type="term" value="C:spindle pole"/>
    <property type="evidence" value="ECO:0007669"/>
    <property type="project" value="TreeGrafter"/>
</dbReference>
<reference evidence="6" key="3">
    <citation type="submission" date="2025-09" db="UniProtKB">
        <authorList>
            <consortium name="Ensembl"/>
        </authorList>
    </citation>
    <scope>IDENTIFICATION</scope>
</reference>
<dbReference type="GO" id="GO:0005737">
    <property type="term" value="C:cytoplasm"/>
    <property type="evidence" value="ECO:0007669"/>
    <property type="project" value="TreeGrafter"/>
</dbReference>
<dbReference type="Pfam" id="PF00400">
    <property type="entry name" value="WD40"/>
    <property type="match status" value="3"/>
</dbReference>
<dbReference type="SMART" id="SM00320">
    <property type="entry name" value="WD40"/>
    <property type="match status" value="6"/>
</dbReference>
<keyword evidence="1 3" id="KW-0853">WD repeat</keyword>
<keyword evidence="2" id="KW-0677">Repeat</keyword>
<dbReference type="FunFam" id="2.130.10.10:FF:000726">
    <property type="entry name" value="Neural precursor cell-expressed, developmentally down-regulated 1"/>
    <property type="match status" value="1"/>
</dbReference>
<dbReference type="Ensembl" id="ENSSFOT00015003557.2">
    <property type="protein sequence ID" value="ENSSFOP00015003500.2"/>
    <property type="gene ID" value="ENSSFOG00015002299.2"/>
</dbReference>
<dbReference type="InterPro" id="IPR019775">
    <property type="entry name" value="WD40_repeat_CS"/>
</dbReference>
<evidence type="ECO:0000256" key="3">
    <source>
        <dbReference type="PROSITE-ProRule" id="PRU00221"/>
    </source>
</evidence>
<dbReference type="PANTHER" id="PTHR44414:SF1">
    <property type="entry name" value="PROTEIN NEDD1"/>
    <property type="match status" value="1"/>
</dbReference>
<feature type="compositionally biased region" description="Basic and acidic residues" evidence="4">
    <location>
        <begin position="353"/>
        <end position="362"/>
    </location>
</feature>
<dbReference type="GO" id="GO:0005814">
    <property type="term" value="C:centriole"/>
    <property type="evidence" value="ECO:0007669"/>
    <property type="project" value="TreeGrafter"/>
</dbReference>
<dbReference type="GO" id="GO:0043015">
    <property type="term" value="F:gamma-tubulin binding"/>
    <property type="evidence" value="ECO:0007669"/>
    <property type="project" value="TreeGrafter"/>
</dbReference>
<name>A0A8C9QUS5_SCLFO</name>
<sequence>MAELTRLVSSGDDVKVWNAASLTVLEQFNPHNARHPVSRVCWSSNNQYLVSASTSGDKLVVSSLKSSPVPLIELAEGGKQTRISLNSTSQFLVSGGLDSSVNIWDLKSRKLHRTLQDHKEEVTCVSFNGNDAYVASGSTSGDIVLHSVMTNLSSKPFGYGANQPIHDLKYSYVKKSMLGSVSDSGTVVLWDANTQKEMHMFEGVHKAPASGLAFSPANDLLFVTVGLDKKIICYDTSSKIVLRSMRVDSPLTAIDFTPDGAGLAVGSTQGKVYLYDLRNLNAPIKTATAHKTSVTCLRFQHSHVHHTKASKVSSKTSSSKRTSVKQETPVASTLPPLSSGTHLSTQPVSDQQLCERGDEDTQKTGATSVDVVLPREAEGQHSSEHLSSFNKFSSVGRNSLDIFSPVREDYKAHRTSGTTPREEKKDGLDFLSQYSSAAAHRRTPLGTPGGFGPLSVFDTPPPIREEETSPSTQVQAMIKETKERNSSLTLELNAQTAPTHAGPTVQTPEAHLRSCKEGLGQLLYNTPFNGSTATTAHGESGKVAITGNMNTEAGSAPLSAVQVHFIRNMIHEEVEDLRDVCHRDIVNLQVEMIRQFYIQLKEIHGLIEKYAVPYSLMEEIERLKEENKRLRTNY</sequence>
<dbReference type="InterPro" id="IPR052818">
    <property type="entry name" value="NEDD1_Spindle_Assembly"/>
</dbReference>
<dbReference type="InterPro" id="IPR015943">
    <property type="entry name" value="WD40/YVTN_repeat-like_dom_sf"/>
</dbReference>
<evidence type="ECO:0000256" key="2">
    <source>
        <dbReference type="ARBA" id="ARBA00022737"/>
    </source>
</evidence>
<dbReference type="GO" id="GO:0000278">
    <property type="term" value="P:mitotic cell cycle"/>
    <property type="evidence" value="ECO:0007669"/>
    <property type="project" value="TreeGrafter"/>
</dbReference>
<proteinExistence type="predicted"/>
<feature type="repeat" description="WD" evidence="3">
    <location>
        <begin position="83"/>
        <end position="114"/>
    </location>
</feature>
<dbReference type="PANTHER" id="PTHR44414">
    <property type="entry name" value="PROTEIN NEDD1"/>
    <property type="match status" value="1"/>
</dbReference>
<evidence type="ECO:0000256" key="1">
    <source>
        <dbReference type="ARBA" id="ARBA00022574"/>
    </source>
</evidence>
<dbReference type="AlphaFoldDB" id="A0A8C9QUS5"/>
<dbReference type="InterPro" id="IPR036322">
    <property type="entry name" value="WD40_repeat_dom_sf"/>
</dbReference>
<feature type="compositionally biased region" description="Low complexity" evidence="4">
    <location>
        <begin position="310"/>
        <end position="321"/>
    </location>
</feature>
<dbReference type="Pfam" id="PF12894">
    <property type="entry name" value="ANAPC4_WD40"/>
    <property type="match status" value="1"/>
</dbReference>
<dbReference type="InterPro" id="IPR001680">
    <property type="entry name" value="WD40_rpt"/>
</dbReference>